<reference evidence="2" key="1">
    <citation type="journal article" date="2020" name="Stud. Mycol.">
        <title>101 Dothideomycetes genomes: a test case for predicting lifestyles and emergence of pathogens.</title>
        <authorList>
            <person name="Haridas S."/>
            <person name="Albert R."/>
            <person name="Binder M."/>
            <person name="Bloem J."/>
            <person name="Labutti K."/>
            <person name="Salamov A."/>
            <person name="Andreopoulos B."/>
            <person name="Baker S."/>
            <person name="Barry K."/>
            <person name="Bills G."/>
            <person name="Bluhm B."/>
            <person name="Cannon C."/>
            <person name="Castanera R."/>
            <person name="Culley D."/>
            <person name="Daum C."/>
            <person name="Ezra D."/>
            <person name="Gonzalez J."/>
            <person name="Henrissat B."/>
            <person name="Kuo A."/>
            <person name="Liang C."/>
            <person name="Lipzen A."/>
            <person name="Lutzoni F."/>
            <person name="Magnuson J."/>
            <person name="Mondo S."/>
            <person name="Nolan M."/>
            <person name="Ohm R."/>
            <person name="Pangilinan J."/>
            <person name="Park H.-J."/>
            <person name="Ramirez L."/>
            <person name="Alfaro M."/>
            <person name="Sun H."/>
            <person name="Tritt A."/>
            <person name="Yoshinaga Y."/>
            <person name="Zwiers L.-H."/>
            <person name="Turgeon B."/>
            <person name="Goodwin S."/>
            <person name="Spatafora J."/>
            <person name="Crous P."/>
            <person name="Grigoriev I."/>
        </authorList>
    </citation>
    <scope>NUCLEOTIDE SEQUENCE</scope>
    <source>
        <strain evidence="2">CBS 690.94</strain>
    </source>
</reference>
<comment type="caution">
    <text evidence="2">The sequence shown here is derived from an EMBL/GenBank/DDBJ whole genome shotgun (WGS) entry which is preliminary data.</text>
</comment>
<feature type="region of interest" description="Disordered" evidence="1">
    <location>
        <begin position="1"/>
        <end position="42"/>
    </location>
</feature>
<evidence type="ECO:0000256" key="1">
    <source>
        <dbReference type="SAM" id="MobiDB-lite"/>
    </source>
</evidence>
<gene>
    <name evidence="2" type="ORF">P171DRAFT_436599</name>
</gene>
<name>A0A9P4P770_9PLEO</name>
<evidence type="ECO:0000313" key="2">
    <source>
        <dbReference type="EMBL" id="KAF2438660.1"/>
    </source>
</evidence>
<sequence length="94" mass="9743">MCNVIQHPASSIQHPASSIQHPASSIQRSTPSSAVCPRRPASSRVVPRRAALAVQLPLPWMGCQSRRRATFGPPALPAAGGGGGLALPVREACT</sequence>
<dbReference type="OrthoDB" id="3946065at2759"/>
<dbReference type="Proteomes" id="UP000799764">
    <property type="component" value="Unassembled WGS sequence"/>
</dbReference>
<organism evidence="2 3">
    <name type="scientific">Karstenula rhodostoma CBS 690.94</name>
    <dbReference type="NCBI Taxonomy" id="1392251"/>
    <lineage>
        <taxon>Eukaryota</taxon>
        <taxon>Fungi</taxon>
        <taxon>Dikarya</taxon>
        <taxon>Ascomycota</taxon>
        <taxon>Pezizomycotina</taxon>
        <taxon>Dothideomycetes</taxon>
        <taxon>Pleosporomycetidae</taxon>
        <taxon>Pleosporales</taxon>
        <taxon>Massarineae</taxon>
        <taxon>Didymosphaeriaceae</taxon>
        <taxon>Karstenula</taxon>
    </lineage>
</organism>
<proteinExistence type="predicted"/>
<accession>A0A9P4P770</accession>
<dbReference type="AlphaFoldDB" id="A0A9P4P770"/>
<evidence type="ECO:0000313" key="3">
    <source>
        <dbReference type="Proteomes" id="UP000799764"/>
    </source>
</evidence>
<keyword evidence="3" id="KW-1185">Reference proteome</keyword>
<protein>
    <submittedName>
        <fullName evidence="2">Uncharacterized protein</fullName>
    </submittedName>
</protein>
<dbReference type="EMBL" id="MU001511">
    <property type="protein sequence ID" value="KAF2438660.1"/>
    <property type="molecule type" value="Genomic_DNA"/>
</dbReference>
<feature type="compositionally biased region" description="Polar residues" evidence="1">
    <location>
        <begin position="8"/>
        <end position="33"/>
    </location>
</feature>